<accession>A0AAD7SEM0</accession>
<evidence type="ECO:0000313" key="2">
    <source>
        <dbReference type="EMBL" id="KAJ8401080.1"/>
    </source>
</evidence>
<dbReference type="Proteomes" id="UP001221898">
    <property type="component" value="Unassembled WGS sequence"/>
</dbReference>
<dbReference type="AlphaFoldDB" id="A0AAD7SEM0"/>
<name>A0AAD7SEM0_9TELE</name>
<protein>
    <submittedName>
        <fullName evidence="2">Uncharacterized protein</fullName>
    </submittedName>
</protein>
<evidence type="ECO:0000313" key="3">
    <source>
        <dbReference type="Proteomes" id="UP001221898"/>
    </source>
</evidence>
<comment type="caution">
    <text evidence="2">The sequence shown here is derived from an EMBL/GenBank/DDBJ whole genome shotgun (WGS) entry which is preliminary data.</text>
</comment>
<gene>
    <name evidence="2" type="ORF">AAFF_G00390370</name>
</gene>
<feature type="region of interest" description="Disordered" evidence="1">
    <location>
        <begin position="66"/>
        <end position="89"/>
    </location>
</feature>
<dbReference type="EMBL" id="JAINUG010000073">
    <property type="protein sequence ID" value="KAJ8401080.1"/>
    <property type="molecule type" value="Genomic_DNA"/>
</dbReference>
<reference evidence="2" key="1">
    <citation type="journal article" date="2023" name="Science">
        <title>Genome structures resolve the early diversification of teleost fishes.</title>
        <authorList>
            <person name="Parey E."/>
            <person name="Louis A."/>
            <person name="Montfort J."/>
            <person name="Bouchez O."/>
            <person name="Roques C."/>
            <person name="Iampietro C."/>
            <person name="Lluch J."/>
            <person name="Castinel A."/>
            <person name="Donnadieu C."/>
            <person name="Desvignes T."/>
            <person name="Floi Bucao C."/>
            <person name="Jouanno E."/>
            <person name="Wen M."/>
            <person name="Mejri S."/>
            <person name="Dirks R."/>
            <person name="Jansen H."/>
            <person name="Henkel C."/>
            <person name="Chen W.J."/>
            <person name="Zahm M."/>
            <person name="Cabau C."/>
            <person name="Klopp C."/>
            <person name="Thompson A.W."/>
            <person name="Robinson-Rechavi M."/>
            <person name="Braasch I."/>
            <person name="Lecointre G."/>
            <person name="Bobe J."/>
            <person name="Postlethwait J.H."/>
            <person name="Berthelot C."/>
            <person name="Roest Crollius H."/>
            <person name="Guiguen Y."/>
        </authorList>
    </citation>
    <scope>NUCLEOTIDE SEQUENCE</scope>
    <source>
        <strain evidence="2">NC1722</strain>
    </source>
</reference>
<organism evidence="2 3">
    <name type="scientific">Aldrovandia affinis</name>
    <dbReference type="NCBI Taxonomy" id="143900"/>
    <lineage>
        <taxon>Eukaryota</taxon>
        <taxon>Metazoa</taxon>
        <taxon>Chordata</taxon>
        <taxon>Craniata</taxon>
        <taxon>Vertebrata</taxon>
        <taxon>Euteleostomi</taxon>
        <taxon>Actinopterygii</taxon>
        <taxon>Neopterygii</taxon>
        <taxon>Teleostei</taxon>
        <taxon>Notacanthiformes</taxon>
        <taxon>Halosauridae</taxon>
        <taxon>Aldrovandia</taxon>
    </lineage>
</organism>
<keyword evidence="3" id="KW-1185">Reference proteome</keyword>
<sequence length="89" mass="9783">MGMLVCKSWQKRFGVPAAQWSVLRAQASPESAVILPDLGPTSTNIRPMNNSLRRIPLEDVGRSEGTARCAVSRAQGSPTPVLRRQRRGR</sequence>
<proteinExistence type="predicted"/>
<evidence type="ECO:0000256" key="1">
    <source>
        <dbReference type="SAM" id="MobiDB-lite"/>
    </source>
</evidence>